<gene>
    <name evidence="5" type="ORF">I6U51_01220</name>
</gene>
<sequence>MKDYYKILDIQVTATKDEIKNAFRTLAKKYHPDKNKDNEDTLRKFQDINEAYQVLSDEDSRKEYDKKLSSFNQNNNKKTSNNDNKSKNDKRTYRDKSDSIENLNKCFESFFGFDANTSDIDKDKLNQKKNPIDTSNMFDSFFSIKKK</sequence>
<dbReference type="RefSeq" id="WP_211140792.1">
    <property type="nucleotide sequence ID" value="NZ_JAEEGB010000003.1"/>
</dbReference>
<feature type="compositionally biased region" description="Basic and acidic residues" evidence="3">
    <location>
        <begin position="84"/>
        <end position="96"/>
    </location>
</feature>
<dbReference type="Pfam" id="PF00226">
    <property type="entry name" value="DnaJ"/>
    <property type="match status" value="1"/>
</dbReference>
<dbReference type="PROSITE" id="PS50076">
    <property type="entry name" value="DNAJ_2"/>
    <property type="match status" value="1"/>
</dbReference>
<dbReference type="AlphaFoldDB" id="A0A934HNE0"/>
<name>A0A934HNE0_9CLOT</name>
<dbReference type="InterPro" id="IPR001623">
    <property type="entry name" value="DnaJ_domain"/>
</dbReference>
<protein>
    <submittedName>
        <fullName evidence="5">J domain-containing protein</fullName>
    </submittedName>
</protein>
<keyword evidence="6" id="KW-1185">Reference proteome</keyword>
<dbReference type="CDD" id="cd06257">
    <property type="entry name" value="DnaJ"/>
    <property type="match status" value="1"/>
</dbReference>
<evidence type="ECO:0000256" key="1">
    <source>
        <dbReference type="ARBA" id="ARBA00022705"/>
    </source>
</evidence>
<dbReference type="InterPro" id="IPR036869">
    <property type="entry name" value="J_dom_sf"/>
</dbReference>
<reference evidence="5" key="1">
    <citation type="submission" date="2020-12" db="EMBL/GenBank/DDBJ databases">
        <title>Clostridium thailandense sp. nov., a novel acetogenic bacterium isolated from peat land soil in Thailand.</title>
        <authorList>
            <person name="Chaikitkaew S."/>
            <person name="Birkeland N.K."/>
        </authorList>
    </citation>
    <scope>NUCLEOTIDE SEQUENCE</scope>
    <source>
        <strain evidence="5">DSM 17425</strain>
    </source>
</reference>
<evidence type="ECO:0000313" key="5">
    <source>
        <dbReference type="EMBL" id="MBI6871325.1"/>
    </source>
</evidence>
<organism evidence="5 6">
    <name type="scientific">Clostridium aciditolerans</name>
    <dbReference type="NCBI Taxonomy" id="339861"/>
    <lineage>
        <taxon>Bacteria</taxon>
        <taxon>Bacillati</taxon>
        <taxon>Bacillota</taxon>
        <taxon>Clostridia</taxon>
        <taxon>Eubacteriales</taxon>
        <taxon>Clostridiaceae</taxon>
        <taxon>Clostridium</taxon>
    </lineage>
</organism>
<dbReference type="GO" id="GO:0006260">
    <property type="term" value="P:DNA replication"/>
    <property type="evidence" value="ECO:0007669"/>
    <property type="project" value="UniProtKB-KW"/>
</dbReference>
<feature type="domain" description="J" evidence="4">
    <location>
        <begin position="3"/>
        <end position="68"/>
    </location>
</feature>
<evidence type="ECO:0000256" key="2">
    <source>
        <dbReference type="ARBA" id="ARBA00023186"/>
    </source>
</evidence>
<dbReference type="PANTHER" id="PTHR44145:SF3">
    <property type="entry name" value="DNAJ HOMOLOG SUBFAMILY A MEMBER 3, MITOCHONDRIAL"/>
    <property type="match status" value="1"/>
</dbReference>
<evidence type="ECO:0000256" key="3">
    <source>
        <dbReference type="SAM" id="MobiDB-lite"/>
    </source>
</evidence>
<dbReference type="PRINTS" id="PR00625">
    <property type="entry name" value="JDOMAIN"/>
</dbReference>
<accession>A0A934HNE0</accession>
<dbReference type="PROSITE" id="PS00636">
    <property type="entry name" value="DNAJ_1"/>
    <property type="match status" value="1"/>
</dbReference>
<feature type="compositionally biased region" description="Low complexity" evidence="3">
    <location>
        <begin position="69"/>
        <end position="83"/>
    </location>
</feature>
<dbReference type="Gene3D" id="1.10.287.110">
    <property type="entry name" value="DnaJ domain"/>
    <property type="match status" value="1"/>
</dbReference>
<evidence type="ECO:0000259" key="4">
    <source>
        <dbReference type="PROSITE" id="PS50076"/>
    </source>
</evidence>
<dbReference type="InterPro" id="IPR051938">
    <property type="entry name" value="Apopto_cytoskel_mod"/>
</dbReference>
<keyword evidence="1" id="KW-0235">DNA replication</keyword>
<dbReference type="EMBL" id="JAEEGB010000003">
    <property type="protein sequence ID" value="MBI6871325.1"/>
    <property type="molecule type" value="Genomic_DNA"/>
</dbReference>
<dbReference type="Proteomes" id="UP000622687">
    <property type="component" value="Unassembled WGS sequence"/>
</dbReference>
<dbReference type="InterPro" id="IPR018253">
    <property type="entry name" value="DnaJ_domain_CS"/>
</dbReference>
<keyword evidence="2" id="KW-0143">Chaperone</keyword>
<feature type="region of interest" description="Disordered" evidence="3">
    <location>
        <begin position="67"/>
        <end position="96"/>
    </location>
</feature>
<dbReference type="SUPFAM" id="SSF46565">
    <property type="entry name" value="Chaperone J-domain"/>
    <property type="match status" value="1"/>
</dbReference>
<evidence type="ECO:0000313" key="6">
    <source>
        <dbReference type="Proteomes" id="UP000622687"/>
    </source>
</evidence>
<comment type="caution">
    <text evidence="5">The sequence shown here is derived from an EMBL/GenBank/DDBJ whole genome shotgun (WGS) entry which is preliminary data.</text>
</comment>
<proteinExistence type="predicted"/>
<dbReference type="PANTHER" id="PTHR44145">
    <property type="entry name" value="DNAJ HOMOLOG SUBFAMILY A MEMBER 3, MITOCHONDRIAL"/>
    <property type="match status" value="1"/>
</dbReference>
<dbReference type="SMART" id="SM00271">
    <property type="entry name" value="DnaJ"/>
    <property type="match status" value="1"/>
</dbReference>